<dbReference type="EMBL" id="JADFTS010000007">
    <property type="protein sequence ID" value="KAF9595973.1"/>
    <property type="molecule type" value="Genomic_DNA"/>
</dbReference>
<organism evidence="2 3">
    <name type="scientific">Coptis chinensis</name>
    <dbReference type="NCBI Taxonomy" id="261450"/>
    <lineage>
        <taxon>Eukaryota</taxon>
        <taxon>Viridiplantae</taxon>
        <taxon>Streptophyta</taxon>
        <taxon>Embryophyta</taxon>
        <taxon>Tracheophyta</taxon>
        <taxon>Spermatophyta</taxon>
        <taxon>Magnoliopsida</taxon>
        <taxon>Ranunculales</taxon>
        <taxon>Ranunculaceae</taxon>
        <taxon>Coptidoideae</taxon>
        <taxon>Coptis</taxon>
    </lineage>
</organism>
<reference evidence="2 3" key="1">
    <citation type="submission" date="2020-10" db="EMBL/GenBank/DDBJ databases">
        <title>The Coptis chinensis genome and diversification of protoberbering-type alkaloids.</title>
        <authorList>
            <person name="Wang B."/>
            <person name="Shu S."/>
            <person name="Song C."/>
            <person name="Liu Y."/>
        </authorList>
    </citation>
    <scope>NUCLEOTIDE SEQUENCE [LARGE SCALE GENOMIC DNA]</scope>
    <source>
        <strain evidence="2">HL-2020</strain>
        <tissue evidence="2">Leaf</tissue>
    </source>
</reference>
<gene>
    <name evidence="2" type="ORF">IFM89_006719</name>
</gene>
<dbReference type="InterPro" id="IPR013187">
    <property type="entry name" value="F-box-assoc_dom_typ3"/>
</dbReference>
<dbReference type="AlphaFoldDB" id="A0A835LHQ1"/>
<evidence type="ECO:0000313" key="2">
    <source>
        <dbReference type="EMBL" id="KAF9595973.1"/>
    </source>
</evidence>
<feature type="domain" description="F-box associated beta-propeller type 3" evidence="1">
    <location>
        <begin position="20"/>
        <end position="156"/>
    </location>
</feature>
<protein>
    <recommendedName>
        <fullName evidence="1">F-box associated beta-propeller type 3 domain-containing protein</fullName>
    </recommendedName>
</protein>
<dbReference type="PANTHER" id="PTHR31672:SF11">
    <property type="entry name" value="F-BOX PROTEIN CPR1-LIKE ISOFORM X2"/>
    <property type="match status" value="1"/>
</dbReference>
<keyword evidence="3" id="KW-1185">Reference proteome</keyword>
<dbReference type="InterPro" id="IPR050796">
    <property type="entry name" value="SCF_F-box_component"/>
</dbReference>
<dbReference type="Proteomes" id="UP000631114">
    <property type="component" value="Unassembled WGS sequence"/>
</dbReference>
<dbReference type="PANTHER" id="PTHR31672">
    <property type="entry name" value="BNACNNG10540D PROTEIN"/>
    <property type="match status" value="1"/>
</dbReference>
<sequence>MSVGCVEKFDLNFAVHAVDNGRKVSILAGCNGLLLLSNGYYIMRVCNLVTRQCKSLPCPKGPFAPSCRWSFFYDDSIKRYKMSGIFGKHVIMLTLGNKKWKVITVPGPKYANYWQLTPPVFSEKELHWLACSDDRVEYICSLDVGNKEFRKTASNFQSQKILHFRIISD</sequence>
<accession>A0A835LHQ1</accession>
<comment type="caution">
    <text evidence="2">The sequence shown here is derived from an EMBL/GenBank/DDBJ whole genome shotgun (WGS) entry which is preliminary data.</text>
</comment>
<name>A0A835LHQ1_9MAGN</name>
<evidence type="ECO:0000313" key="3">
    <source>
        <dbReference type="Proteomes" id="UP000631114"/>
    </source>
</evidence>
<evidence type="ECO:0000259" key="1">
    <source>
        <dbReference type="Pfam" id="PF08268"/>
    </source>
</evidence>
<proteinExistence type="predicted"/>
<dbReference type="Pfam" id="PF08268">
    <property type="entry name" value="FBA_3"/>
    <property type="match status" value="1"/>
</dbReference>